<accession>A0ABT5U9Q1</accession>
<dbReference type="InterPro" id="IPR051934">
    <property type="entry name" value="Phage_Tail_Fiber_Structural"/>
</dbReference>
<evidence type="ECO:0000313" key="3">
    <source>
        <dbReference type="Proteomes" id="UP001528823"/>
    </source>
</evidence>
<protein>
    <submittedName>
        <fullName evidence="2">Phage tail protein</fullName>
    </submittedName>
</protein>
<dbReference type="InterPro" id="IPR022225">
    <property type="entry name" value="Phage_tail_fibre_N"/>
</dbReference>
<organism evidence="2 3">
    <name type="scientific">Spartinivicinus poritis</name>
    <dbReference type="NCBI Taxonomy" id="2994640"/>
    <lineage>
        <taxon>Bacteria</taxon>
        <taxon>Pseudomonadati</taxon>
        <taxon>Pseudomonadota</taxon>
        <taxon>Gammaproteobacteria</taxon>
        <taxon>Oceanospirillales</taxon>
        <taxon>Zooshikellaceae</taxon>
        <taxon>Spartinivicinus</taxon>
    </lineage>
</organism>
<evidence type="ECO:0000313" key="2">
    <source>
        <dbReference type="EMBL" id="MDE1463106.1"/>
    </source>
</evidence>
<dbReference type="Pfam" id="PF12571">
    <property type="entry name" value="Phage_tail_fib"/>
    <property type="match status" value="1"/>
</dbReference>
<reference evidence="2 3" key="1">
    <citation type="submission" date="2022-11" db="EMBL/GenBank/DDBJ databases">
        <title>Spartinivicinus poritis sp. nov., isolated from scleractinian coral Porites lutea.</title>
        <authorList>
            <person name="Zhang G."/>
            <person name="Cai L."/>
            <person name="Wei Q."/>
        </authorList>
    </citation>
    <scope>NUCLEOTIDE SEQUENCE [LARGE SCALE GENOMIC DNA]</scope>
    <source>
        <strain evidence="2 3">A2-2</strain>
    </source>
</reference>
<gene>
    <name evidence="2" type="ORF">ORQ98_14150</name>
</gene>
<evidence type="ECO:0000259" key="1">
    <source>
        <dbReference type="Pfam" id="PF12571"/>
    </source>
</evidence>
<keyword evidence="3" id="KW-1185">Reference proteome</keyword>
<dbReference type="EMBL" id="JAPMOU010000017">
    <property type="protein sequence ID" value="MDE1463106.1"/>
    <property type="molecule type" value="Genomic_DNA"/>
</dbReference>
<dbReference type="RefSeq" id="WP_274689452.1">
    <property type="nucleotide sequence ID" value="NZ_JAPMOU010000017.1"/>
</dbReference>
<dbReference type="Proteomes" id="UP001528823">
    <property type="component" value="Unassembled WGS sequence"/>
</dbReference>
<sequence length="438" mass="49309">MNKQYYNLLTEVGTAKLTNATLMGDTLKLTTIKVGDGGTEEGKETFPNESATALVRERWSGNITNLSIDPENKNWVVAEAVIPVDAGGFYITEFGLYDGQGDLICIGKYPKTYKPKVQQNSGSASSLYLKVVLEVSNAKNIELKIDPAIVLASREYVDRVYKEQLANLPFPPEIVGGDNRLKVTIKNNENKLVVQKDQIIRWRGWKNFNTADYDKKEQRTFNYEPAKTYHLRWSPTDAFKLYDVADNTYNPNSLAEHDQKFDTSYDDVLMGKLEKGEFYPAIIAAKRVYRPQINGNGTLWLPFGYRDRSFRIMITIRSKNSNGNIKVDNVAIGHHAYFLMENHGAKSKTTARSDDTPSFAVTSNNAPGEVSISTVSGDLVGNELYLQNHQSEYSVKNNNTDEELFSMGIRELTPEELKKGLPLTYTNIEVATIVFEVF</sequence>
<dbReference type="PANTHER" id="PTHR35191:SF1">
    <property type="entry name" value="PROPHAGE SIDE TAIL FIBER PROTEIN HOMOLOG STFQ-RELATED"/>
    <property type="match status" value="1"/>
</dbReference>
<comment type="caution">
    <text evidence="2">The sequence shown here is derived from an EMBL/GenBank/DDBJ whole genome shotgun (WGS) entry which is preliminary data.</text>
</comment>
<feature type="domain" description="Phage tail fibre protein N-terminal" evidence="1">
    <location>
        <begin position="1"/>
        <end position="154"/>
    </location>
</feature>
<name>A0ABT5U9Q1_9GAMM</name>
<proteinExistence type="predicted"/>
<dbReference type="PANTHER" id="PTHR35191">
    <property type="entry name" value="PROPHAGE SIDE TAIL FIBER PROTEIN HOMOLOG STFQ-RELATED"/>
    <property type="match status" value="1"/>
</dbReference>